<dbReference type="Proteomes" id="UP000766570">
    <property type="component" value="Unassembled WGS sequence"/>
</dbReference>
<dbReference type="InterPro" id="IPR035903">
    <property type="entry name" value="HesB-like_dom_sf"/>
</dbReference>
<accession>A0ABS4WHY9</accession>
<reference evidence="1 2" key="1">
    <citation type="submission" date="2021-03" db="EMBL/GenBank/DDBJ databases">
        <title>Sequencing the genomes of 1000 actinobacteria strains.</title>
        <authorList>
            <person name="Klenk H.-P."/>
        </authorList>
    </citation>
    <scope>NUCLEOTIDE SEQUENCE [LARGE SCALE GENOMIC DNA]</scope>
    <source>
        <strain evidence="1 2">DSM 15454</strain>
    </source>
</reference>
<proteinExistence type="predicted"/>
<evidence type="ECO:0000313" key="2">
    <source>
        <dbReference type="Proteomes" id="UP000766570"/>
    </source>
</evidence>
<evidence type="ECO:0000313" key="1">
    <source>
        <dbReference type="EMBL" id="MBP2375808.1"/>
    </source>
</evidence>
<keyword evidence="2" id="KW-1185">Reference proteome</keyword>
<dbReference type="Gene3D" id="2.60.300.12">
    <property type="entry name" value="HesB-like domain"/>
    <property type="match status" value="1"/>
</dbReference>
<dbReference type="PANTHER" id="PTHR43011:SF1">
    <property type="entry name" value="IRON-SULFUR CLUSTER ASSEMBLY 2 HOMOLOG, MITOCHONDRIAL"/>
    <property type="match status" value="1"/>
</dbReference>
<dbReference type="RefSeq" id="WP_209909977.1">
    <property type="nucleotide sequence ID" value="NZ_BAAAMI010000016.1"/>
</dbReference>
<sequence length="130" mass="14042">MSETVFPPFRVTPAAILQLEALGGTVRIDVEPGGCCGDTYVFTLETGGPRDVVYGCPGAELVVSDSAAALLPSATLDYSARIKPPRFRVIGNPNTPNRCPCNRSFGTQWPGKRQEDCRSRCVMPWDAPEP</sequence>
<organism evidence="1 2">
    <name type="scientific">Paeniglutamicibacter psychrophenolicus</name>
    <dbReference type="NCBI Taxonomy" id="257454"/>
    <lineage>
        <taxon>Bacteria</taxon>
        <taxon>Bacillati</taxon>
        <taxon>Actinomycetota</taxon>
        <taxon>Actinomycetes</taxon>
        <taxon>Micrococcales</taxon>
        <taxon>Micrococcaceae</taxon>
        <taxon>Paeniglutamicibacter</taxon>
    </lineage>
</organism>
<dbReference type="EMBL" id="JAGIOE010000001">
    <property type="protein sequence ID" value="MBP2375808.1"/>
    <property type="molecule type" value="Genomic_DNA"/>
</dbReference>
<dbReference type="PANTHER" id="PTHR43011">
    <property type="entry name" value="IRON-SULFUR CLUSTER ASSEMBLY 2 HOMOLOG, MITOCHONDRIAL"/>
    <property type="match status" value="1"/>
</dbReference>
<gene>
    <name evidence="1" type="ORF">JOF46_003720</name>
</gene>
<name>A0ABS4WHY9_9MICC</name>
<comment type="caution">
    <text evidence="1">The sequence shown here is derived from an EMBL/GenBank/DDBJ whole genome shotgun (WGS) entry which is preliminary data.</text>
</comment>
<protein>
    <submittedName>
        <fullName evidence="1">Iron-sulfur cluster assembly accessory protein</fullName>
    </submittedName>
</protein>
<dbReference type="SUPFAM" id="SSF89360">
    <property type="entry name" value="HesB-like domain"/>
    <property type="match status" value="1"/>
</dbReference>